<dbReference type="GO" id="GO:0008168">
    <property type="term" value="F:methyltransferase activity"/>
    <property type="evidence" value="ECO:0007669"/>
    <property type="project" value="UniProtKB-UniRule"/>
</dbReference>
<dbReference type="EC" id="2.1.1.195" evidence="5"/>
<dbReference type="Pfam" id="PF01888">
    <property type="entry name" value="CbiD"/>
    <property type="match status" value="1"/>
</dbReference>
<name>A0A927UAG5_9FIRM</name>
<organism evidence="6 7">
    <name type="scientific">Pseudobutyrivibrio ruminis</name>
    <dbReference type="NCBI Taxonomy" id="46206"/>
    <lineage>
        <taxon>Bacteria</taxon>
        <taxon>Bacillati</taxon>
        <taxon>Bacillota</taxon>
        <taxon>Clostridia</taxon>
        <taxon>Lachnospirales</taxon>
        <taxon>Lachnospiraceae</taxon>
        <taxon>Pseudobutyrivibrio</taxon>
    </lineage>
</organism>
<keyword evidence="1 5" id="KW-0169">Cobalamin biosynthesis</keyword>
<evidence type="ECO:0000256" key="3">
    <source>
        <dbReference type="ARBA" id="ARBA00022679"/>
    </source>
</evidence>
<comment type="catalytic activity">
    <reaction evidence="5">
        <text>Co-precorrin-5B + S-adenosyl-L-methionine = Co-precorrin-6A + S-adenosyl-L-homocysteine</text>
        <dbReference type="Rhea" id="RHEA:26285"/>
        <dbReference type="ChEBI" id="CHEBI:57856"/>
        <dbReference type="ChEBI" id="CHEBI:59789"/>
        <dbReference type="ChEBI" id="CHEBI:60063"/>
        <dbReference type="ChEBI" id="CHEBI:60064"/>
        <dbReference type="EC" id="2.1.1.195"/>
    </reaction>
</comment>
<dbReference type="SUPFAM" id="SSF111342">
    <property type="entry name" value="CbiD-like"/>
    <property type="match status" value="1"/>
</dbReference>
<dbReference type="PANTHER" id="PTHR35863:SF1">
    <property type="entry name" value="COBALT-PRECORRIN-5B C(1)-METHYLTRANSFERASE"/>
    <property type="match status" value="1"/>
</dbReference>
<dbReference type="EMBL" id="SVER01000005">
    <property type="protein sequence ID" value="MBE5918754.1"/>
    <property type="molecule type" value="Genomic_DNA"/>
</dbReference>
<dbReference type="PANTHER" id="PTHR35863">
    <property type="entry name" value="COBALT-PRECORRIN-5B C(1)-METHYLTRANSFERASE"/>
    <property type="match status" value="1"/>
</dbReference>
<keyword evidence="4 5" id="KW-0949">S-adenosyl-L-methionine</keyword>
<accession>A0A927UAG5</accession>
<dbReference type="NCBIfam" id="TIGR00312">
    <property type="entry name" value="cbiD"/>
    <property type="match status" value="1"/>
</dbReference>
<evidence type="ECO:0000256" key="2">
    <source>
        <dbReference type="ARBA" id="ARBA00022603"/>
    </source>
</evidence>
<dbReference type="GO" id="GO:0032259">
    <property type="term" value="P:methylation"/>
    <property type="evidence" value="ECO:0007669"/>
    <property type="project" value="UniProtKB-KW"/>
</dbReference>
<evidence type="ECO:0000256" key="5">
    <source>
        <dbReference type="HAMAP-Rule" id="MF_00787"/>
    </source>
</evidence>
<comment type="function">
    <text evidence="5">Catalyzes the methylation of C-1 in cobalt-precorrin-5B to form cobalt-precorrin-6A.</text>
</comment>
<dbReference type="PIRSF" id="PIRSF026782">
    <property type="entry name" value="CbiD"/>
    <property type="match status" value="1"/>
</dbReference>
<comment type="similarity">
    <text evidence="5">Belongs to the CbiD family.</text>
</comment>
<sequence length="389" mass="41588">MTPHQSPSVTASPQGEAFKKGFTTGSCSAAAAKAATYMLLSGKEKLNIGIETPAGIMFNADIVDIKRKESQVSCAVIKDGGDDPDVTTGSHVVATVTIESVADTGEAEIVIDGGFGVGRVTLPGLDQPVGNAAINHVPREMIEKEVLQVCRLFDFCGKLSVIISVPEGKELASHTFNPRLGIVGGISILGTTGIVEPMSAKALVDTIRVELSQKKALGFKTAFVTLGNYGLKFMKDNYDYDLDKSVKCSNFIGETVDMVCEMGFETLVITGHIGKLIKVAGGIMNTHSHEADARMEILSACAIKAGADAELARKILACLNTEEALHYIEDAGLLRPTMDIVLERILFYLDFRAQGKIKIECLLYSNEFGFLAQSKGFPLFRGEAVTVGD</sequence>
<dbReference type="InterPro" id="IPR036074">
    <property type="entry name" value="CbiD_sf"/>
</dbReference>
<evidence type="ECO:0000313" key="7">
    <source>
        <dbReference type="Proteomes" id="UP000766246"/>
    </source>
</evidence>
<dbReference type="HAMAP" id="MF_00787">
    <property type="entry name" value="CbiD"/>
    <property type="match status" value="1"/>
</dbReference>
<gene>
    <name evidence="5 6" type="primary">cbiD</name>
    <name evidence="6" type="ORF">E7272_02820</name>
</gene>
<keyword evidence="2 5" id="KW-0489">Methyltransferase</keyword>
<dbReference type="Proteomes" id="UP000766246">
    <property type="component" value="Unassembled WGS sequence"/>
</dbReference>
<protein>
    <recommendedName>
        <fullName evidence="5">Cobalt-precorrin-5B C(1)-methyltransferase</fullName>
        <ecNumber evidence="5">2.1.1.195</ecNumber>
    </recommendedName>
    <alternativeName>
        <fullName evidence="5">Cobalt-precorrin-6A synthase</fullName>
    </alternativeName>
</protein>
<reference evidence="6" key="1">
    <citation type="submission" date="2019-04" db="EMBL/GenBank/DDBJ databases">
        <title>Evolution of Biomass-Degrading Anaerobic Consortia Revealed by Metagenomics.</title>
        <authorList>
            <person name="Peng X."/>
        </authorList>
    </citation>
    <scope>NUCLEOTIDE SEQUENCE</scope>
    <source>
        <strain evidence="6">SIG311</strain>
    </source>
</reference>
<comment type="caution">
    <text evidence="6">The sequence shown here is derived from an EMBL/GenBank/DDBJ whole genome shotgun (WGS) entry which is preliminary data.</text>
</comment>
<dbReference type="Gene3D" id="3.30.2110.10">
    <property type="entry name" value="CbiD-like"/>
    <property type="match status" value="1"/>
</dbReference>
<evidence type="ECO:0000256" key="4">
    <source>
        <dbReference type="ARBA" id="ARBA00022691"/>
    </source>
</evidence>
<dbReference type="AlphaFoldDB" id="A0A927UAG5"/>
<keyword evidence="3 5" id="KW-0808">Transferase</keyword>
<dbReference type="GO" id="GO:0019251">
    <property type="term" value="P:anaerobic cobalamin biosynthetic process"/>
    <property type="evidence" value="ECO:0007669"/>
    <property type="project" value="UniProtKB-UniRule"/>
</dbReference>
<evidence type="ECO:0000256" key="1">
    <source>
        <dbReference type="ARBA" id="ARBA00022573"/>
    </source>
</evidence>
<proteinExistence type="inferred from homology"/>
<comment type="pathway">
    <text evidence="5">Cofactor biosynthesis; adenosylcobalamin biosynthesis; cob(II)yrinate a,c-diamide from sirohydrochlorin (anaerobic route): step 6/10.</text>
</comment>
<dbReference type="InterPro" id="IPR002748">
    <property type="entry name" value="CbiD"/>
</dbReference>
<evidence type="ECO:0000313" key="6">
    <source>
        <dbReference type="EMBL" id="MBE5918754.1"/>
    </source>
</evidence>